<dbReference type="GO" id="GO:2001070">
    <property type="term" value="F:starch binding"/>
    <property type="evidence" value="ECO:0007669"/>
    <property type="project" value="InterPro"/>
</dbReference>
<evidence type="ECO:0000313" key="2">
    <source>
        <dbReference type="EMBL" id="MQN32519.1"/>
    </source>
</evidence>
<sequence>MKRILLSICFLAIGLWASAGDMSNSIELTQLYIIGDATPYSWDLGKTPDMQKIDEGVFRWSGKLQAGKEFKFLNTREFHKHLVATSAGQKVSVGHTYDLNLEIDRGLDGSRDFKFVPSATGDYTIYVDLRSMKMAVYQKEVTVDLPSRLYVSGSALGNKVIELPLYGDVEFKALLNLQKGTLRLQDTPTITSKTQFYLPRFEGVDISFGHDYSESLQVSNNANAEGWSVTVPGKYCFYAIKDSHHAFAKAFKARKTLYIVGGCCPHSWDYWTDVASIQFVPNPSNPEELVWEGFLKPTWDEHREEPNKFKILTAQDWNSETFHPYVADAPLLGTSYFRSSGGGDVKWTISEAAYYRITVNTATETIKGEKIDKVSAKFNGTETTGVKEVETQQDIRITHQNGNIYLVSSQIPVNATVYTMGGSIVARRPSIQEGLLASNLTKGIYFVKTVGNTSQCSKKIMVE</sequence>
<keyword evidence="1" id="KW-0732">Signal</keyword>
<evidence type="ECO:0000313" key="3">
    <source>
        <dbReference type="Proteomes" id="UP000420707"/>
    </source>
</evidence>
<dbReference type="GO" id="GO:0019867">
    <property type="term" value="C:outer membrane"/>
    <property type="evidence" value="ECO:0007669"/>
    <property type="project" value="InterPro"/>
</dbReference>
<protein>
    <submittedName>
        <fullName evidence="2">SusF/SusE family outer membrane protein</fullName>
    </submittedName>
</protein>
<dbReference type="RefSeq" id="WP_153085103.1">
    <property type="nucleotide sequence ID" value="NZ_VZAM01000030.1"/>
</dbReference>
<reference evidence="3" key="1">
    <citation type="submission" date="2019-09" db="EMBL/GenBank/DDBJ databases">
        <title>Distinct polysaccharide growth profiles of human intestinal Prevotella copri isolates.</title>
        <authorList>
            <person name="Fehlner-Peach H."/>
            <person name="Magnabosco C."/>
            <person name="Raghavan V."/>
            <person name="Scher J.U."/>
            <person name="Tett A."/>
            <person name="Cox L.M."/>
            <person name="Gottsegen C."/>
            <person name="Watters A."/>
            <person name="Wiltshire- Gordon J.D."/>
            <person name="Segata N."/>
            <person name="Bonneau R."/>
            <person name="Littman D.R."/>
        </authorList>
    </citation>
    <scope>NUCLEOTIDE SEQUENCE [LARGE SCALE GENOMIC DNA]</scope>
    <source>
        <strain evidence="3">iAP146</strain>
    </source>
</reference>
<feature type="signal peptide" evidence="1">
    <location>
        <begin position="1"/>
        <end position="19"/>
    </location>
</feature>
<dbReference type="EMBL" id="VZCR01000071">
    <property type="protein sequence ID" value="MQN32519.1"/>
    <property type="molecule type" value="Genomic_DNA"/>
</dbReference>
<dbReference type="Gene3D" id="2.60.40.3620">
    <property type="match status" value="2"/>
</dbReference>
<name>A0AAW9TEA0_9BACT</name>
<accession>A0AAW9TEA0</accession>
<dbReference type="AlphaFoldDB" id="A0AAW9TEA0"/>
<feature type="chain" id="PRO_5043611893" evidence="1">
    <location>
        <begin position="20"/>
        <end position="463"/>
    </location>
</feature>
<gene>
    <name evidence="2" type="ORF">F7D90_11285</name>
</gene>
<proteinExistence type="predicted"/>
<comment type="caution">
    <text evidence="2">The sequence shown here is derived from an EMBL/GenBank/DDBJ whole genome shotgun (WGS) entry which is preliminary data.</text>
</comment>
<dbReference type="InterPro" id="IPR026444">
    <property type="entry name" value="Secre_tail"/>
</dbReference>
<evidence type="ECO:0000256" key="1">
    <source>
        <dbReference type="SAM" id="SignalP"/>
    </source>
</evidence>
<dbReference type="NCBIfam" id="TIGR04183">
    <property type="entry name" value="Por_Secre_tail"/>
    <property type="match status" value="1"/>
</dbReference>
<organism evidence="2 3">
    <name type="scientific">Segatella copri</name>
    <dbReference type="NCBI Taxonomy" id="165179"/>
    <lineage>
        <taxon>Bacteria</taxon>
        <taxon>Pseudomonadati</taxon>
        <taxon>Bacteroidota</taxon>
        <taxon>Bacteroidia</taxon>
        <taxon>Bacteroidales</taxon>
        <taxon>Prevotellaceae</taxon>
        <taxon>Segatella</taxon>
    </lineage>
</organism>
<dbReference type="Proteomes" id="UP000420707">
    <property type="component" value="Unassembled WGS sequence"/>
</dbReference>